<proteinExistence type="inferred from homology"/>
<reference evidence="4 5" key="1">
    <citation type="submission" date="2016-12" db="EMBL/GenBank/DDBJ databases">
        <title>Draft genome sequences of strains Salinicola socius SMB35, Salinicola sp. MH3R3-1 and Chromohalobacter sp. SMB17 from the Verkhnekamsk potash mining region of Russia.</title>
        <authorList>
            <person name="Mavrodi D.V."/>
            <person name="Olsson B.E."/>
            <person name="Korsakova E.S."/>
            <person name="Pyankova A."/>
            <person name="Mavrodi O.V."/>
            <person name="Plotnikova E.G."/>
        </authorList>
    </citation>
    <scope>NUCLEOTIDE SEQUENCE [LARGE SCALE GENOMIC DNA]</scope>
    <source>
        <strain evidence="4 5">SMB17</strain>
    </source>
</reference>
<dbReference type="EMBL" id="MSDQ01000032">
    <property type="protein sequence ID" value="OLO10630.1"/>
    <property type="molecule type" value="Genomic_DNA"/>
</dbReference>
<dbReference type="PANTHER" id="PTHR37423:SF2">
    <property type="entry name" value="MEMBRANE-BOUND LYTIC MUREIN TRANSGLYCOSYLASE C"/>
    <property type="match status" value="1"/>
</dbReference>
<dbReference type="SUPFAM" id="SSF53955">
    <property type="entry name" value="Lysozyme-like"/>
    <property type="match status" value="1"/>
</dbReference>
<evidence type="ECO:0000313" key="5">
    <source>
        <dbReference type="Proteomes" id="UP000186806"/>
    </source>
</evidence>
<name>A0A1Q8TAB8_9GAMM</name>
<dbReference type="Pfam" id="PF01464">
    <property type="entry name" value="SLT"/>
    <property type="match status" value="1"/>
</dbReference>
<comment type="caution">
    <text evidence="4">The sequence shown here is derived from an EMBL/GenBank/DDBJ whole genome shotgun (WGS) entry which is preliminary data.</text>
</comment>
<evidence type="ECO:0000259" key="3">
    <source>
        <dbReference type="Pfam" id="PF01464"/>
    </source>
</evidence>
<dbReference type="CDD" id="cd00254">
    <property type="entry name" value="LT-like"/>
    <property type="match status" value="1"/>
</dbReference>
<dbReference type="InterPro" id="IPR023346">
    <property type="entry name" value="Lysozyme-like_dom_sf"/>
</dbReference>
<protein>
    <recommendedName>
        <fullName evidence="3">Transglycosylase SLT domain-containing protein</fullName>
    </recommendedName>
</protein>
<evidence type="ECO:0000256" key="2">
    <source>
        <dbReference type="SAM" id="MobiDB-lite"/>
    </source>
</evidence>
<organism evidence="4 5">
    <name type="scientific">Chromohalobacter japonicus</name>
    <dbReference type="NCBI Taxonomy" id="223900"/>
    <lineage>
        <taxon>Bacteria</taxon>
        <taxon>Pseudomonadati</taxon>
        <taxon>Pseudomonadota</taxon>
        <taxon>Gammaproteobacteria</taxon>
        <taxon>Oceanospirillales</taxon>
        <taxon>Halomonadaceae</taxon>
        <taxon>Chromohalobacter</taxon>
    </lineage>
</organism>
<dbReference type="Gene3D" id="1.10.530.10">
    <property type="match status" value="1"/>
</dbReference>
<dbReference type="AlphaFoldDB" id="A0A1Q8TAB8"/>
<dbReference type="RefSeq" id="WP_075369766.1">
    <property type="nucleotide sequence ID" value="NZ_MSDQ01000032.1"/>
</dbReference>
<dbReference type="InterPro" id="IPR008258">
    <property type="entry name" value="Transglycosylase_SLT_dom_1"/>
</dbReference>
<gene>
    <name evidence="4" type="ORF">BTW10_13060</name>
</gene>
<feature type="region of interest" description="Disordered" evidence="2">
    <location>
        <begin position="330"/>
        <end position="351"/>
    </location>
</feature>
<feature type="domain" description="Transglycosylase SLT" evidence="3">
    <location>
        <begin position="311"/>
        <end position="421"/>
    </location>
</feature>
<keyword evidence="5" id="KW-1185">Reference proteome</keyword>
<evidence type="ECO:0000256" key="1">
    <source>
        <dbReference type="ARBA" id="ARBA00007734"/>
    </source>
</evidence>
<accession>A0A1Q8TAB8</accession>
<sequence>MAGEYADELMLKLGLDVDRQEFAKAESMFNSLRGGAMGVAGAMGVVGAGISGMLNKADKIGGLSRHGDQLSTTAAQIDAVGYALERAGGSSENAISTISTAQGLLDDLQVGNAGAFEDAAQWIDVSGIMAAQSGMEALLELSEELEGKSPQRQRNALEALGLDSVGQFGALTQGREHFEETLENGRQMAAISGELTENSRQINQSLADLDQAFEGITNEITARYLPALAKGADMLADIVGTEGGREKVADVAVGGPLALMEDAPDKWLRENLGSAGRFLASDVGEYVPFISGNDEQQRVAPEAINAAVAATAGSNDVSPELLEAVMWQESRGRHRDESGNLTTNPSSGARGAYQVMPHTARDPGYGVEPLRNDSQEEHRRFADDYLDAMVEEFDGNTRKALAAYNAGPGNVQDAVDEYGKQWMAHMPTETQLYVPQVMERYSEQGGSTTNDNRQNISIEVNGAQDPVRTADEMEKRLRMLADRTREDTANPVY</sequence>
<evidence type="ECO:0000313" key="4">
    <source>
        <dbReference type="EMBL" id="OLO10630.1"/>
    </source>
</evidence>
<comment type="similarity">
    <text evidence="1">Belongs to the transglycosylase Slt family.</text>
</comment>
<dbReference type="Proteomes" id="UP000186806">
    <property type="component" value="Unassembled WGS sequence"/>
</dbReference>
<dbReference type="PANTHER" id="PTHR37423">
    <property type="entry name" value="SOLUBLE LYTIC MUREIN TRANSGLYCOSYLASE-RELATED"/>
    <property type="match status" value="1"/>
</dbReference>